<protein>
    <submittedName>
        <fullName evidence="2">Adenosylmethionine-8-amino-7-oxononanoate aminotransferase</fullName>
    </submittedName>
</protein>
<dbReference type="InterPro" id="IPR015421">
    <property type="entry name" value="PyrdxlP-dep_Trfase_major"/>
</dbReference>
<dbReference type="InterPro" id="IPR015424">
    <property type="entry name" value="PyrdxlP-dep_Trfase"/>
</dbReference>
<organism evidence="2 3">
    <name type="scientific">Mesorhizobium robiniae</name>
    <dbReference type="NCBI Taxonomy" id="559315"/>
    <lineage>
        <taxon>Bacteria</taxon>
        <taxon>Pseudomonadati</taxon>
        <taxon>Pseudomonadota</taxon>
        <taxon>Alphaproteobacteria</taxon>
        <taxon>Hyphomicrobiales</taxon>
        <taxon>Phyllobacteriaceae</taxon>
        <taxon>Mesorhizobium</taxon>
    </lineage>
</organism>
<accession>A0ABV2GYP5</accession>
<feature type="transmembrane region" description="Helical" evidence="1">
    <location>
        <begin position="12"/>
        <end position="34"/>
    </location>
</feature>
<sequence length="57" mass="6219">MDRFEEVSRDRRAAALIVEPLVLGAGGMLMYPAWVLAELKKIAEASGTLLIADEVMT</sequence>
<dbReference type="Gene3D" id="3.40.640.10">
    <property type="entry name" value="Type I PLP-dependent aspartate aminotransferase-like (Major domain)"/>
    <property type="match status" value="1"/>
</dbReference>
<gene>
    <name evidence="2" type="ORF">ABID19_006476</name>
</gene>
<comment type="caution">
    <text evidence="2">The sequence shown here is derived from an EMBL/GenBank/DDBJ whole genome shotgun (WGS) entry which is preliminary data.</text>
</comment>
<keyword evidence="2" id="KW-0032">Aminotransferase</keyword>
<proteinExistence type="predicted"/>
<dbReference type="SUPFAM" id="SSF53383">
    <property type="entry name" value="PLP-dependent transferases"/>
    <property type="match status" value="1"/>
</dbReference>
<reference evidence="2 3" key="1">
    <citation type="submission" date="2024-06" db="EMBL/GenBank/DDBJ databases">
        <title>Genomic Encyclopedia of Type Strains, Phase IV (KMG-IV): sequencing the most valuable type-strain genomes for metagenomic binning, comparative biology and taxonomic classification.</title>
        <authorList>
            <person name="Goeker M."/>
        </authorList>
    </citation>
    <scope>NUCLEOTIDE SEQUENCE [LARGE SCALE GENOMIC DNA]</scope>
    <source>
        <strain evidence="2 3">DSM 100022</strain>
    </source>
</reference>
<evidence type="ECO:0000313" key="2">
    <source>
        <dbReference type="EMBL" id="MET3583411.1"/>
    </source>
</evidence>
<keyword evidence="1" id="KW-0472">Membrane</keyword>
<keyword evidence="1" id="KW-0812">Transmembrane</keyword>
<feature type="non-terminal residue" evidence="2">
    <location>
        <position position="57"/>
    </location>
</feature>
<dbReference type="GO" id="GO:0008483">
    <property type="term" value="F:transaminase activity"/>
    <property type="evidence" value="ECO:0007669"/>
    <property type="project" value="UniProtKB-KW"/>
</dbReference>
<keyword evidence="2" id="KW-0808">Transferase</keyword>
<dbReference type="EMBL" id="JBEPMC010000018">
    <property type="protein sequence ID" value="MET3583411.1"/>
    <property type="molecule type" value="Genomic_DNA"/>
</dbReference>
<name>A0ABV2GYP5_9HYPH</name>
<dbReference type="Proteomes" id="UP001549204">
    <property type="component" value="Unassembled WGS sequence"/>
</dbReference>
<keyword evidence="1" id="KW-1133">Transmembrane helix</keyword>
<evidence type="ECO:0000256" key="1">
    <source>
        <dbReference type="SAM" id="Phobius"/>
    </source>
</evidence>
<evidence type="ECO:0000313" key="3">
    <source>
        <dbReference type="Proteomes" id="UP001549204"/>
    </source>
</evidence>
<dbReference type="Pfam" id="PF00202">
    <property type="entry name" value="Aminotran_3"/>
    <property type="match status" value="1"/>
</dbReference>
<dbReference type="InterPro" id="IPR005814">
    <property type="entry name" value="Aminotrans_3"/>
</dbReference>
<keyword evidence="3" id="KW-1185">Reference proteome</keyword>